<dbReference type="PANTHER" id="PTHR34201">
    <property type="entry name" value="GLYCINE-RICH PROTEIN"/>
    <property type="match status" value="1"/>
</dbReference>
<feature type="region of interest" description="Disordered" evidence="1">
    <location>
        <begin position="145"/>
        <end position="166"/>
    </location>
</feature>
<dbReference type="Proteomes" id="UP000824120">
    <property type="component" value="Chromosome 4"/>
</dbReference>
<dbReference type="OrthoDB" id="1305999at2759"/>
<dbReference type="AlphaFoldDB" id="A0A9J5ZLL7"/>
<comment type="caution">
    <text evidence="2">The sequence shown here is derived from an EMBL/GenBank/DDBJ whole genome shotgun (WGS) entry which is preliminary data.</text>
</comment>
<proteinExistence type="predicted"/>
<evidence type="ECO:0000256" key="1">
    <source>
        <dbReference type="SAM" id="MobiDB-lite"/>
    </source>
</evidence>
<dbReference type="PANTHER" id="PTHR34201:SF12">
    <property type="entry name" value="PROTEIN TRIGALACTOSYLDIACYLGLYCEROL 5, CHLOROPLASTIC"/>
    <property type="match status" value="1"/>
</dbReference>
<reference evidence="2 3" key="1">
    <citation type="submission" date="2020-09" db="EMBL/GenBank/DDBJ databases">
        <title>De no assembly of potato wild relative species, Solanum commersonii.</title>
        <authorList>
            <person name="Cho K."/>
        </authorList>
    </citation>
    <scope>NUCLEOTIDE SEQUENCE [LARGE SCALE GENOMIC DNA]</scope>
    <source>
        <strain evidence="2">LZ3.2</strain>
        <tissue evidence="2">Leaf</tissue>
    </source>
</reference>
<protein>
    <submittedName>
        <fullName evidence="2">Uncharacterized protein</fullName>
    </submittedName>
</protein>
<evidence type="ECO:0000313" key="3">
    <source>
        <dbReference type="Proteomes" id="UP000824120"/>
    </source>
</evidence>
<organism evidence="2 3">
    <name type="scientific">Solanum commersonii</name>
    <name type="common">Commerson's wild potato</name>
    <name type="synonym">Commerson's nightshade</name>
    <dbReference type="NCBI Taxonomy" id="4109"/>
    <lineage>
        <taxon>Eukaryota</taxon>
        <taxon>Viridiplantae</taxon>
        <taxon>Streptophyta</taxon>
        <taxon>Embryophyta</taxon>
        <taxon>Tracheophyta</taxon>
        <taxon>Spermatophyta</taxon>
        <taxon>Magnoliopsida</taxon>
        <taxon>eudicotyledons</taxon>
        <taxon>Gunneridae</taxon>
        <taxon>Pentapetalae</taxon>
        <taxon>asterids</taxon>
        <taxon>lamiids</taxon>
        <taxon>Solanales</taxon>
        <taxon>Solanaceae</taxon>
        <taxon>Solanoideae</taxon>
        <taxon>Solaneae</taxon>
        <taxon>Solanum</taxon>
    </lineage>
</organism>
<feature type="compositionally biased region" description="Basic and acidic residues" evidence="1">
    <location>
        <begin position="145"/>
        <end position="157"/>
    </location>
</feature>
<sequence length="166" mass="18468">MECVSVRFGREAFPEIPKFRCWCQSRAWEAGCHHDLKRFVGATLVMPCWHRSGFLFLPWHHSSVFLKVFASFLKGMKNDEKQGVTASWVKPCTSKKCMPLNFLGLGVGGGCGIGVGLGWGFGSAFGSQYRNSRVTFDGTDFINKGHSEERDSKDLAKGTRKAHSSQ</sequence>
<dbReference type="InterPro" id="IPR053288">
    <property type="entry name" value="TGD_Bridge_Protein"/>
</dbReference>
<gene>
    <name evidence="2" type="ORF">H5410_024287</name>
</gene>
<keyword evidence="3" id="KW-1185">Reference proteome</keyword>
<accession>A0A9J5ZLL7</accession>
<name>A0A9J5ZLL7_SOLCO</name>
<evidence type="ECO:0000313" key="2">
    <source>
        <dbReference type="EMBL" id="KAG5613006.1"/>
    </source>
</evidence>
<dbReference type="EMBL" id="JACXVP010000004">
    <property type="protein sequence ID" value="KAG5613006.1"/>
    <property type="molecule type" value="Genomic_DNA"/>
</dbReference>